<sequence length="71" mass="8010">MSEEGGAGGEVGSGAGVLGTIVALRALALEERGSSRVAILDSGQLWGTGLRWYIWWCVWLRRRKFCVWWRW</sequence>
<reference evidence="1" key="1">
    <citation type="journal article" date="2023" name="GigaByte">
        <title>Genome assembly of the bearded iris, Iris pallida Lam.</title>
        <authorList>
            <person name="Bruccoleri R.E."/>
            <person name="Oakeley E.J."/>
            <person name="Faust A.M.E."/>
            <person name="Altorfer M."/>
            <person name="Dessus-Babus S."/>
            <person name="Burckhardt D."/>
            <person name="Oertli M."/>
            <person name="Naumann U."/>
            <person name="Petersen F."/>
            <person name="Wong J."/>
        </authorList>
    </citation>
    <scope>NUCLEOTIDE SEQUENCE</scope>
    <source>
        <strain evidence="1">GSM-AAB239-AS_SAM_17_03QT</strain>
    </source>
</reference>
<comment type="caution">
    <text evidence="1">The sequence shown here is derived from an EMBL/GenBank/DDBJ whole genome shotgun (WGS) entry which is preliminary data.</text>
</comment>
<dbReference type="Proteomes" id="UP001140949">
    <property type="component" value="Unassembled WGS sequence"/>
</dbReference>
<accession>A0AAX6IK09</accession>
<keyword evidence="2" id="KW-1185">Reference proteome</keyword>
<proteinExistence type="predicted"/>
<name>A0AAX6IK09_IRIPA</name>
<gene>
    <name evidence="1" type="ORF">M6B38_251535</name>
</gene>
<organism evidence="1 2">
    <name type="scientific">Iris pallida</name>
    <name type="common">Sweet iris</name>
    <dbReference type="NCBI Taxonomy" id="29817"/>
    <lineage>
        <taxon>Eukaryota</taxon>
        <taxon>Viridiplantae</taxon>
        <taxon>Streptophyta</taxon>
        <taxon>Embryophyta</taxon>
        <taxon>Tracheophyta</taxon>
        <taxon>Spermatophyta</taxon>
        <taxon>Magnoliopsida</taxon>
        <taxon>Liliopsida</taxon>
        <taxon>Asparagales</taxon>
        <taxon>Iridaceae</taxon>
        <taxon>Iridoideae</taxon>
        <taxon>Irideae</taxon>
        <taxon>Iris</taxon>
    </lineage>
</organism>
<evidence type="ECO:0000313" key="2">
    <source>
        <dbReference type="Proteomes" id="UP001140949"/>
    </source>
</evidence>
<protein>
    <submittedName>
        <fullName evidence="1">Pollen-specific leucine-rich repeat extensin-like protein 3</fullName>
    </submittedName>
</protein>
<dbReference type="EMBL" id="JANAVB010000999">
    <property type="protein sequence ID" value="KAJ6853174.1"/>
    <property type="molecule type" value="Genomic_DNA"/>
</dbReference>
<reference evidence="1" key="2">
    <citation type="submission" date="2023-04" db="EMBL/GenBank/DDBJ databases">
        <authorList>
            <person name="Bruccoleri R.E."/>
            <person name="Oakeley E.J."/>
            <person name="Faust A.-M."/>
            <person name="Dessus-Babus S."/>
            <person name="Altorfer M."/>
            <person name="Burckhardt D."/>
            <person name="Oertli M."/>
            <person name="Naumann U."/>
            <person name="Petersen F."/>
            <person name="Wong J."/>
        </authorList>
    </citation>
    <scope>NUCLEOTIDE SEQUENCE</scope>
    <source>
        <strain evidence="1">GSM-AAB239-AS_SAM_17_03QT</strain>
        <tissue evidence="1">Leaf</tissue>
    </source>
</reference>
<evidence type="ECO:0000313" key="1">
    <source>
        <dbReference type="EMBL" id="KAJ6853174.1"/>
    </source>
</evidence>
<dbReference type="AlphaFoldDB" id="A0AAX6IK09"/>